<organism evidence="1 2">
    <name type="scientific">Curtobacterium poinsettiae</name>
    <dbReference type="NCBI Taxonomy" id="159612"/>
    <lineage>
        <taxon>Bacteria</taxon>
        <taxon>Bacillati</taxon>
        <taxon>Actinomycetota</taxon>
        <taxon>Actinomycetes</taxon>
        <taxon>Micrococcales</taxon>
        <taxon>Microbacteriaceae</taxon>
        <taxon>Curtobacterium</taxon>
    </lineage>
</organism>
<dbReference type="EMBL" id="CP106880">
    <property type="protein sequence ID" value="UYC82694.1"/>
    <property type="molecule type" value="Genomic_DNA"/>
</dbReference>
<proteinExistence type="predicted"/>
<evidence type="ECO:0000313" key="1">
    <source>
        <dbReference type="EMBL" id="UYC82694.1"/>
    </source>
</evidence>
<geneLocation type="plasmid" evidence="1 2">
    <name>unnamed</name>
</geneLocation>
<dbReference type="AlphaFoldDB" id="A0A9Q9PBF9"/>
<sequence>MSAVTPATYCARLLKRTREDVAAAIVEAVERRDEGEDSSGRGRLIHWVAGIDEADIAGFFRFMADESLEDATRLLTAIDEHAHAHAHAHAMQLIMEAGVASTSLVTLQRALIEAVLTLCYVHNADAAPARTMLRILARQLDAFDRVGTQLRGIPSFDHRSPCR</sequence>
<gene>
    <name evidence="1" type="ORF">OE229_17840</name>
</gene>
<protein>
    <submittedName>
        <fullName evidence="1">Uncharacterized protein</fullName>
    </submittedName>
</protein>
<keyword evidence="1" id="KW-0614">Plasmid</keyword>
<dbReference type="RefSeq" id="WP_262140210.1">
    <property type="nucleotide sequence ID" value="NZ_CP106880.1"/>
</dbReference>
<accession>A0A9Q9PBF9</accession>
<dbReference type="Proteomes" id="UP001062223">
    <property type="component" value="Plasmid unnamed"/>
</dbReference>
<evidence type="ECO:0000313" key="2">
    <source>
        <dbReference type="Proteomes" id="UP001062223"/>
    </source>
</evidence>
<name>A0A9Q9PBF9_9MICO</name>
<reference evidence="1" key="1">
    <citation type="submission" date="2022-09" db="EMBL/GenBank/DDBJ databases">
        <title>Taxonomy of Curtobacterium flaccumfaciens.</title>
        <authorList>
            <person name="Osdaghi E."/>
            <person name="Taghavi S.M."/>
            <person name="Hamidizade M."/>
            <person name="Abachi H."/>
            <person name="Fazliarab A."/>
            <person name="Baeyen S."/>
            <person name="Portier P."/>
            <person name="Van Vaerenbergh J."/>
            <person name="Jacques M.-A."/>
        </authorList>
    </citation>
    <scope>NUCLEOTIDE SEQUENCE</scope>
    <source>
        <strain evidence="1">AGQB46</strain>
        <plasmid evidence="1">unnamed</plasmid>
    </source>
</reference>
<dbReference type="KEGG" id="cpoi:OE229_17840"/>